<feature type="region of interest" description="Disordered" evidence="2">
    <location>
        <begin position="1"/>
        <end position="24"/>
    </location>
</feature>
<dbReference type="SUPFAM" id="SSF46785">
    <property type="entry name" value="Winged helix' DNA-binding domain"/>
    <property type="match status" value="1"/>
</dbReference>
<accession>A0A4Q2JLD4</accession>
<dbReference type="EMBL" id="SDPO01000002">
    <property type="protein sequence ID" value="RXZ48702.1"/>
    <property type="molecule type" value="Genomic_DNA"/>
</dbReference>
<comment type="similarity">
    <text evidence="1">Belongs to the ROK (NagC/XylR) family.</text>
</comment>
<dbReference type="PANTHER" id="PTHR18964:SF149">
    <property type="entry name" value="BIFUNCTIONAL UDP-N-ACETYLGLUCOSAMINE 2-EPIMERASE_N-ACETYLMANNOSAMINE KINASE"/>
    <property type="match status" value="1"/>
</dbReference>
<dbReference type="InterPro" id="IPR036390">
    <property type="entry name" value="WH_DNA-bd_sf"/>
</dbReference>
<reference evidence="3 4" key="1">
    <citation type="submission" date="2019-01" db="EMBL/GenBank/DDBJ databases">
        <authorList>
            <person name="Li J."/>
        </authorList>
    </citation>
    <scope>NUCLEOTIDE SEQUENCE [LARGE SCALE GENOMIC DNA]</scope>
    <source>
        <strain evidence="3 4">CCUG 35506</strain>
    </source>
</reference>
<dbReference type="Pfam" id="PF00480">
    <property type="entry name" value="ROK"/>
    <property type="match status" value="1"/>
</dbReference>
<sequence length="404" mass="42113">MRNMPDSSERRTAPRTASNRTASRVNSTVLVDVLRASGPMSRSELARRTGLSTATANRLVDRLVDDGVLSETGVAESTGGRPARLVEFNAAARSVLAIDIGGRKVAGAVTDLEAQVLITRERLVAADTRRAAKSFFDALAALATELVDEAAAMKSPVHAVAVGVPGVVRRHSGRVEFAPALQWFDFPLVALLEERLQLPVLIENDVNLVALAEHRHGAAQGHRDVLTVAIGTGVGAALILDGHLYRGAGGAAGELGYTLLGRASLSSPWPGFGDLDSRVGAAGILSRSSDAVASTDPEPHGTEEFLHHVRSGDAQAVAVFDEVVDDLSLAIGNASVLLNPELVVLGGGFGRAAADLLVPAIARRLKGRIPYEPTLAAARLDQPELIGAAELAIDASAETASLTD</sequence>
<dbReference type="Pfam" id="PF13412">
    <property type="entry name" value="HTH_24"/>
    <property type="match status" value="1"/>
</dbReference>
<proteinExistence type="inferred from homology"/>
<dbReference type="InterPro" id="IPR036388">
    <property type="entry name" value="WH-like_DNA-bd_sf"/>
</dbReference>
<evidence type="ECO:0000256" key="1">
    <source>
        <dbReference type="ARBA" id="ARBA00006479"/>
    </source>
</evidence>
<gene>
    <name evidence="3" type="ORF">ESP57_06820</name>
</gene>
<feature type="compositionally biased region" description="Polar residues" evidence="2">
    <location>
        <begin position="15"/>
        <end position="24"/>
    </location>
</feature>
<dbReference type="AlphaFoldDB" id="A0A4Q2JLD4"/>
<evidence type="ECO:0000313" key="3">
    <source>
        <dbReference type="EMBL" id="RXZ48702.1"/>
    </source>
</evidence>
<dbReference type="Proteomes" id="UP000292935">
    <property type="component" value="Unassembled WGS sequence"/>
</dbReference>
<keyword evidence="4" id="KW-1185">Reference proteome</keyword>
<dbReference type="InterPro" id="IPR000600">
    <property type="entry name" value="ROK"/>
</dbReference>
<dbReference type="InterPro" id="IPR043129">
    <property type="entry name" value="ATPase_NBD"/>
</dbReference>
<name>A0A4Q2JLD4_9MICO</name>
<protein>
    <submittedName>
        <fullName evidence="3">ROK family transcriptional regulator</fullName>
    </submittedName>
</protein>
<dbReference type="Gene3D" id="3.30.420.40">
    <property type="match status" value="2"/>
</dbReference>
<dbReference type="PANTHER" id="PTHR18964">
    <property type="entry name" value="ROK (REPRESSOR, ORF, KINASE) FAMILY"/>
    <property type="match status" value="1"/>
</dbReference>
<dbReference type="OrthoDB" id="4083144at2"/>
<dbReference type="CDD" id="cd23763">
    <property type="entry name" value="ASKHA_ATPase_ROK"/>
    <property type="match status" value="1"/>
</dbReference>
<dbReference type="Gene3D" id="1.10.10.10">
    <property type="entry name" value="Winged helix-like DNA-binding domain superfamily/Winged helix DNA-binding domain"/>
    <property type="match status" value="1"/>
</dbReference>
<organism evidence="3 4">
    <name type="scientific">Agromyces fucosus</name>
    <dbReference type="NCBI Taxonomy" id="41985"/>
    <lineage>
        <taxon>Bacteria</taxon>
        <taxon>Bacillati</taxon>
        <taxon>Actinomycetota</taxon>
        <taxon>Actinomycetes</taxon>
        <taxon>Micrococcales</taxon>
        <taxon>Microbacteriaceae</taxon>
        <taxon>Agromyces</taxon>
    </lineage>
</organism>
<dbReference type="SUPFAM" id="SSF53067">
    <property type="entry name" value="Actin-like ATPase domain"/>
    <property type="match status" value="1"/>
</dbReference>
<comment type="caution">
    <text evidence="3">The sequence shown here is derived from an EMBL/GenBank/DDBJ whole genome shotgun (WGS) entry which is preliminary data.</text>
</comment>
<evidence type="ECO:0000256" key="2">
    <source>
        <dbReference type="SAM" id="MobiDB-lite"/>
    </source>
</evidence>
<evidence type="ECO:0000313" key="4">
    <source>
        <dbReference type="Proteomes" id="UP000292935"/>
    </source>
</evidence>